<organism evidence="2 3">
    <name type="scientific">Liparis tanakae</name>
    <name type="common">Tanaka's snailfish</name>
    <dbReference type="NCBI Taxonomy" id="230148"/>
    <lineage>
        <taxon>Eukaryota</taxon>
        <taxon>Metazoa</taxon>
        <taxon>Chordata</taxon>
        <taxon>Craniata</taxon>
        <taxon>Vertebrata</taxon>
        <taxon>Euteleostomi</taxon>
        <taxon>Actinopterygii</taxon>
        <taxon>Neopterygii</taxon>
        <taxon>Teleostei</taxon>
        <taxon>Neoteleostei</taxon>
        <taxon>Acanthomorphata</taxon>
        <taxon>Eupercaria</taxon>
        <taxon>Perciformes</taxon>
        <taxon>Cottioidei</taxon>
        <taxon>Cottales</taxon>
        <taxon>Liparidae</taxon>
        <taxon>Liparis</taxon>
    </lineage>
</organism>
<accession>A0A4Z2EMB3</accession>
<sequence length="91" mass="9688">MVTAQIQDGGVSTSPSLSLFSLYGRTLLLMNLEALGCSGGTGEPRSHVGSRSRAAAWSRGSGAKRSVSRAQWQVDTPRPDWLAGVMSRMHV</sequence>
<evidence type="ECO:0000313" key="2">
    <source>
        <dbReference type="EMBL" id="TNN29993.1"/>
    </source>
</evidence>
<protein>
    <submittedName>
        <fullName evidence="2">Uncharacterized protein</fullName>
    </submittedName>
</protein>
<dbReference type="Proteomes" id="UP000314294">
    <property type="component" value="Unassembled WGS sequence"/>
</dbReference>
<gene>
    <name evidence="2" type="ORF">EYF80_059857</name>
</gene>
<comment type="caution">
    <text evidence="2">The sequence shown here is derived from an EMBL/GenBank/DDBJ whole genome shotgun (WGS) entry which is preliminary data.</text>
</comment>
<feature type="compositionally biased region" description="Low complexity" evidence="1">
    <location>
        <begin position="49"/>
        <end position="65"/>
    </location>
</feature>
<reference evidence="2 3" key="1">
    <citation type="submission" date="2019-03" db="EMBL/GenBank/DDBJ databases">
        <title>First draft genome of Liparis tanakae, snailfish: a comprehensive survey of snailfish specific genes.</title>
        <authorList>
            <person name="Kim W."/>
            <person name="Song I."/>
            <person name="Jeong J.-H."/>
            <person name="Kim D."/>
            <person name="Kim S."/>
            <person name="Ryu S."/>
            <person name="Song J.Y."/>
            <person name="Lee S.K."/>
        </authorList>
    </citation>
    <scope>NUCLEOTIDE SEQUENCE [LARGE SCALE GENOMIC DNA]</scope>
    <source>
        <tissue evidence="2">Muscle</tissue>
    </source>
</reference>
<name>A0A4Z2EMB3_9TELE</name>
<proteinExistence type="predicted"/>
<dbReference type="EMBL" id="SRLO01004964">
    <property type="protein sequence ID" value="TNN29993.1"/>
    <property type="molecule type" value="Genomic_DNA"/>
</dbReference>
<evidence type="ECO:0000256" key="1">
    <source>
        <dbReference type="SAM" id="MobiDB-lite"/>
    </source>
</evidence>
<keyword evidence="3" id="KW-1185">Reference proteome</keyword>
<dbReference type="AlphaFoldDB" id="A0A4Z2EMB3"/>
<evidence type="ECO:0000313" key="3">
    <source>
        <dbReference type="Proteomes" id="UP000314294"/>
    </source>
</evidence>
<feature type="region of interest" description="Disordered" evidence="1">
    <location>
        <begin position="40"/>
        <end position="72"/>
    </location>
</feature>